<accession>A0A0A9ABJ2</accession>
<protein>
    <submittedName>
        <fullName evidence="1">Uncharacterized protein</fullName>
    </submittedName>
</protein>
<organism evidence="1">
    <name type="scientific">Arundo donax</name>
    <name type="common">Giant reed</name>
    <name type="synonym">Donax arundinaceus</name>
    <dbReference type="NCBI Taxonomy" id="35708"/>
    <lineage>
        <taxon>Eukaryota</taxon>
        <taxon>Viridiplantae</taxon>
        <taxon>Streptophyta</taxon>
        <taxon>Embryophyta</taxon>
        <taxon>Tracheophyta</taxon>
        <taxon>Spermatophyta</taxon>
        <taxon>Magnoliopsida</taxon>
        <taxon>Liliopsida</taxon>
        <taxon>Poales</taxon>
        <taxon>Poaceae</taxon>
        <taxon>PACMAD clade</taxon>
        <taxon>Arundinoideae</taxon>
        <taxon>Arundineae</taxon>
        <taxon>Arundo</taxon>
    </lineage>
</organism>
<dbReference type="AlphaFoldDB" id="A0A0A9ABJ2"/>
<reference evidence="1" key="1">
    <citation type="submission" date="2014-09" db="EMBL/GenBank/DDBJ databases">
        <authorList>
            <person name="Magalhaes I.L.F."/>
            <person name="Oliveira U."/>
            <person name="Santos F.R."/>
            <person name="Vidigal T.H.D.A."/>
            <person name="Brescovit A.D."/>
            <person name="Santos A.J."/>
        </authorList>
    </citation>
    <scope>NUCLEOTIDE SEQUENCE</scope>
    <source>
        <tissue evidence="1">Shoot tissue taken approximately 20 cm above the soil surface</tissue>
    </source>
</reference>
<dbReference type="EMBL" id="GBRH01248866">
    <property type="protein sequence ID" value="JAD49029.1"/>
    <property type="molecule type" value="Transcribed_RNA"/>
</dbReference>
<name>A0A0A9ABJ2_ARUDO</name>
<evidence type="ECO:0000313" key="1">
    <source>
        <dbReference type="EMBL" id="JAD49029.1"/>
    </source>
</evidence>
<sequence>MMMPRTVGEEETLMKIKRSWSALNVDQAVKMGMLKLEEHDWVMDLRDGKVVSFGDLE</sequence>
<reference evidence="1" key="2">
    <citation type="journal article" date="2015" name="Data Brief">
        <title>Shoot transcriptome of the giant reed, Arundo donax.</title>
        <authorList>
            <person name="Barrero R.A."/>
            <person name="Guerrero F.D."/>
            <person name="Moolhuijzen P."/>
            <person name="Goolsby J.A."/>
            <person name="Tidwell J."/>
            <person name="Bellgard S.E."/>
            <person name="Bellgard M.I."/>
        </authorList>
    </citation>
    <scope>NUCLEOTIDE SEQUENCE</scope>
    <source>
        <tissue evidence="1">Shoot tissue taken approximately 20 cm above the soil surface</tissue>
    </source>
</reference>
<proteinExistence type="predicted"/>